<comment type="subcellular location">
    <subcellularLocation>
        <location evidence="1">Cell membrane</location>
        <topology evidence="1">Single-pass type I membrane protein</topology>
    </subcellularLocation>
</comment>
<evidence type="ECO:0000256" key="6">
    <source>
        <dbReference type="ARBA" id="ARBA00022737"/>
    </source>
</evidence>
<dbReference type="GO" id="GO:0005886">
    <property type="term" value="C:plasma membrane"/>
    <property type="evidence" value="ECO:0007669"/>
    <property type="project" value="UniProtKB-SubCell"/>
</dbReference>
<dbReference type="InterPro" id="IPR002126">
    <property type="entry name" value="Cadherin-like_dom"/>
</dbReference>
<dbReference type="AlphaFoldDB" id="A0ABD3WYX2"/>
<evidence type="ECO:0000256" key="3">
    <source>
        <dbReference type="ARBA" id="ARBA00022536"/>
    </source>
</evidence>
<dbReference type="FunFam" id="2.60.40.60:FF:000005">
    <property type="entry name" value="Protocadherin 9"/>
    <property type="match status" value="1"/>
</dbReference>
<dbReference type="FunFam" id="2.60.40.60:FF:000064">
    <property type="entry name" value="FAT atypical cadherin 1"/>
    <property type="match status" value="1"/>
</dbReference>
<evidence type="ECO:0000259" key="15">
    <source>
        <dbReference type="PROSITE" id="PS50268"/>
    </source>
</evidence>
<dbReference type="InterPro" id="IPR015919">
    <property type="entry name" value="Cadherin-like_sf"/>
</dbReference>
<dbReference type="GO" id="GO:0005509">
    <property type="term" value="F:calcium ion binding"/>
    <property type="evidence" value="ECO:0007669"/>
    <property type="project" value="UniProtKB-UniRule"/>
</dbReference>
<sequence length="1130" mass="125840">MATAQDILQWLIWMSACALPAVAIATGVQPVQHLKNLHFTQPAYNATIPENAVGKTFVTPSTKMGMYLPLDDPPKVTYQIIGSYEDLFKVESYVLGDFCFLLVRTNSGSYGKLNREFQSLYQLKIQATAKDNSGSVYQTFADLSIFVSDLNDLSPIFDHKNYEAIVREDTPLHSSILKVSAYDGDEGINAEIYYSFVQKTNMFAIHPTTGIVTLTRPLNFVLQDTYSLEVMAEDRGLKQAQDSSKIRTTKLTIQVEQANFFSPEIGINHLPSLEEREAGTVAAIVSVIDRDMGLNGKVDSLQIIEGNKEGLFSVVPGNQKGESLIVLNKSLSRKHSYGSFNLTLTVSDMGRPPRSSNATLFINVLDFYNNRPIFTKATYNISVEEIVPRGTPLLHLGPTSSTFNRIRHMLRITNGDEHGLFEIRNNGLLSTTSKLDADEVDYFELEISAFDGQIDEKHKIGSARVQIFVLDCNDNSPIFMNLESDTSVSVMENVPIGYQVFHVTASDKDKGENGLISYSITNSDSVPFEIDPFTGIIKTKQLLDYETSRRHYLLRVRASDWGTPFAQEVESFVTVHLLDQNDNTPKFEKINCTGFLSRDAPLNMELLVTSAIDLDISNLISYRIWSGNADDCFTLDPTTAKLVLRCPLKNDPNDVKRVQIIATDGEHNSEPVMIEITLLNVKHSTHLANSNVIKCQDTNIAWQLQEQVTISRKNNIELPATISNNNDHQKNQHPPKFLDNSPSSVDVSEKASVGSPVLTMLATDEDSGYSGLLVYVIKEGDPGGHFKIDTRTGQIVVAAELDRELRDTYELVIEVSDLGSPVLSANATLSVTIWDENDNAPVFERNEYEASISENIVVNATVTQVHASDMDIGKNAEIVYSIVSDTNFYIYPQSGIITVNKVLDREIRQIYTVLVRASDKGEISLSSTAAVAITLTDVNDNVPKFVTEIYSVRIREDLPIGTVVNTVTAEDLDLGSNGEVLYKLVYGDDYFEIDEETGTIRIAQRLDYETRQVHNISVRAQDGGNPPLTSTCFINVEIVDVNENLYPPEFDSFFAQGYVNENEPVGTTVMFIHARDPDSSEEDDLITYSLRDGSGLGRFTIDQNGKAIQYFPYNQVKVVYNLAYEVCFIK</sequence>
<dbReference type="Pfam" id="PF00028">
    <property type="entry name" value="Cadherin"/>
    <property type="match status" value="6"/>
</dbReference>
<dbReference type="PRINTS" id="PR00205">
    <property type="entry name" value="CADHERIN"/>
</dbReference>
<dbReference type="PANTHER" id="PTHR24028">
    <property type="entry name" value="CADHERIN-87A"/>
    <property type="match status" value="1"/>
</dbReference>
<feature type="domain" description="Cadherin" evidence="15">
    <location>
        <begin position="596"/>
        <end position="737"/>
    </location>
</feature>
<evidence type="ECO:0000313" key="17">
    <source>
        <dbReference type="Proteomes" id="UP001634394"/>
    </source>
</evidence>
<keyword evidence="9" id="KW-1133">Transmembrane helix</keyword>
<feature type="domain" description="Cadherin" evidence="15">
    <location>
        <begin position="739"/>
        <end position="843"/>
    </location>
</feature>
<evidence type="ECO:0000256" key="11">
    <source>
        <dbReference type="ARBA" id="ARBA00023157"/>
    </source>
</evidence>
<evidence type="ECO:0000256" key="8">
    <source>
        <dbReference type="ARBA" id="ARBA00022889"/>
    </source>
</evidence>
<evidence type="ECO:0000256" key="9">
    <source>
        <dbReference type="ARBA" id="ARBA00022989"/>
    </source>
</evidence>
<evidence type="ECO:0000256" key="7">
    <source>
        <dbReference type="ARBA" id="ARBA00022837"/>
    </source>
</evidence>
<dbReference type="SUPFAM" id="SSF49313">
    <property type="entry name" value="Cadherin-like"/>
    <property type="match status" value="10"/>
</dbReference>
<feature type="domain" description="Cadherin" evidence="15">
    <location>
        <begin position="946"/>
        <end position="1050"/>
    </location>
</feature>
<evidence type="ECO:0000256" key="10">
    <source>
        <dbReference type="ARBA" id="ARBA00023136"/>
    </source>
</evidence>
<feature type="chain" id="PRO_5044817113" description="Cadherin domain-containing protein" evidence="14">
    <location>
        <begin position="26"/>
        <end position="1130"/>
    </location>
</feature>
<keyword evidence="3" id="KW-0245">EGF-like domain</keyword>
<dbReference type="FunFam" id="2.60.40.60:FF:000033">
    <property type="entry name" value="FAT atypical cadherin 1"/>
    <property type="match status" value="1"/>
</dbReference>
<keyword evidence="8" id="KW-0130">Cell adhesion</keyword>
<evidence type="ECO:0000313" key="16">
    <source>
        <dbReference type="EMBL" id="KAL3879171.1"/>
    </source>
</evidence>
<evidence type="ECO:0000256" key="2">
    <source>
        <dbReference type="ARBA" id="ARBA00022475"/>
    </source>
</evidence>
<feature type="domain" description="Cadherin" evidence="15">
    <location>
        <begin position="482"/>
        <end position="587"/>
    </location>
</feature>
<dbReference type="Proteomes" id="UP001634394">
    <property type="component" value="Unassembled WGS sequence"/>
</dbReference>
<dbReference type="InterPro" id="IPR020894">
    <property type="entry name" value="Cadherin_CS"/>
</dbReference>
<dbReference type="FunFam" id="2.60.40.60:FF:000015">
    <property type="entry name" value="FAT atypical cadherin 1"/>
    <property type="match status" value="2"/>
</dbReference>
<feature type="domain" description="Cadherin" evidence="15">
    <location>
        <begin position="158"/>
        <end position="265"/>
    </location>
</feature>
<feature type="domain" description="Cadherin" evidence="15">
    <location>
        <begin position="40"/>
        <end position="157"/>
    </location>
</feature>
<dbReference type="GO" id="GO:0007155">
    <property type="term" value="P:cell adhesion"/>
    <property type="evidence" value="ECO:0007669"/>
    <property type="project" value="UniProtKB-KW"/>
</dbReference>
<keyword evidence="6" id="KW-0677">Repeat</keyword>
<feature type="signal peptide" evidence="14">
    <location>
        <begin position="1"/>
        <end position="25"/>
    </location>
</feature>
<dbReference type="PANTHER" id="PTHR24028:SF146">
    <property type="entry name" value="CADHERIN 96CB, ISOFORM D-RELATED"/>
    <property type="match status" value="1"/>
</dbReference>
<dbReference type="EMBL" id="JBJQND010000004">
    <property type="protein sequence ID" value="KAL3879171.1"/>
    <property type="molecule type" value="Genomic_DNA"/>
</dbReference>
<keyword evidence="11" id="KW-1015">Disulfide bond</keyword>
<protein>
    <recommendedName>
        <fullName evidence="15">Cadherin domain-containing protein</fullName>
    </recommendedName>
</protein>
<feature type="domain" description="Cadherin" evidence="15">
    <location>
        <begin position="375"/>
        <end position="479"/>
    </location>
</feature>
<feature type="domain" description="Cadherin" evidence="15">
    <location>
        <begin position="1059"/>
        <end position="1125"/>
    </location>
</feature>
<dbReference type="CDD" id="cd11304">
    <property type="entry name" value="Cadherin_repeat"/>
    <property type="match status" value="10"/>
</dbReference>
<feature type="domain" description="Cadherin" evidence="15">
    <location>
        <begin position="274"/>
        <end position="374"/>
    </location>
</feature>
<organism evidence="16 17">
    <name type="scientific">Sinanodonta woodiana</name>
    <name type="common">Chinese pond mussel</name>
    <name type="synonym">Anodonta woodiana</name>
    <dbReference type="NCBI Taxonomy" id="1069815"/>
    <lineage>
        <taxon>Eukaryota</taxon>
        <taxon>Metazoa</taxon>
        <taxon>Spiralia</taxon>
        <taxon>Lophotrochozoa</taxon>
        <taxon>Mollusca</taxon>
        <taxon>Bivalvia</taxon>
        <taxon>Autobranchia</taxon>
        <taxon>Heteroconchia</taxon>
        <taxon>Palaeoheterodonta</taxon>
        <taxon>Unionida</taxon>
        <taxon>Unionoidea</taxon>
        <taxon>Unionidae</taxon>
        <taxon>Unioninae</taxon>
        <taxon>Sinanodonta</taxon>
    </lineage>
</organism>
<dbReference type="FunFam" id="2.60.40.60:FF:000066">
    <property type="entry name" value="FAT atypical cadherin 1"/>
    <property type="match status" value="1"/>
</dbReference>
<comment type="caution">
    <text evidence="16">The sequence shown here is derived from an EMBL/GenBank/DDBJ whole genome shotgun (WGS) entry which is preliminary data.</text>
</comment>
<dbReference type="PROSITE" id="PS00232">
    <property type="entry name" value="CADHERIN_1"/>
    <property type="match status" value="4"/>
</dbReference>
<dbReference type="FunFam" id="2.60.40.60:FF:000039">
    <property type="entry name" value="FAT atypical cadherin 3"/>
    <property type="match status" value="1"/>
</dbReference>
<accession>A0ABD3WYX2</accession>
<evidence type="ECO:0000256" key="13">
    <source>
        <dbReference type="PROSITE-ProRule" id="PRU00043"/>
    </source>
</evidence>
<evidence type="ECO:0000256" key="4">
    <source>
        <dbReference type="ARBA" id="ARBA00022692"/>
    </source>
</evidence>
<proteinExistence type="predicted"/>
<gene>
    <name evidence="16" type="ORF">ACJMK2_031480</name>
</gene>
<dbReference type="InterPro" id="IPR050174">
    <property type="entry name" value="Protocadherin/Cadherin-CA"/>
</dbReference>
<evidence type="ECO:0000256" key="5">
    <source>
        <dbReference type="ARBA" id="ARBA00022729"/>
    </source>
</evidence>
<dbReference type="PROSITE" id="PS50268">
    <property type="entry name" value="CADHERIN_2"/>
    <property type="match status" value="10"/>
</dbReference>
<dbReference type="SMART" id="SM00112">
    <property type="entry name" value="CA"/>
    <property type="match status" value="9"/>
</dbReference>
<evidence type="ECO:0000256" key="14">
    <source>
        <dbReference type="SAM" id="SignalP"/>
    </source>
</evidence>
<keyword evidence="7 13" id="KW-0106">Calcium</keyword>
<keyword evidence="12" id="KW-0325">Glycoprotein</keyword>
<name>A0ABD3WYX2_SINWO</name>
<evidence type="ECO:0000256" key="1">
    <source>
        <dbReference type="ARBA" id="ARBA00004251"/>
    </source>
</evidence>
<reference evidence="16 17" key="1">
    <citation type="submission" date="2024-11" db="EMBL/GenBank/DDBJ databases">
        <title>Chromosome-level genome assembly of the freshwater bivalve Anodonta woodiana.</title>
        <authorList>
            <person name="Chen X."/>
        </authorList>
    </citation>
    <scope>NUCLEOTIDE SEQUENCE [LARGE SCALE GENOMIC DNA]</scope>
    <source>
        <strain evidence="16">MN2024</strain>
        <tissue evidence="16">Gills</tissue>
    </source>
</reference>
<keyword evidence="17" id="KW-1185">Reference proteome</keyword>
<keyword evidence="10" id="KW-0472">Membrane</keyword>
<feature type="domain" description="Cadherin" evidence="15">
    <location>
        <begin position="844"/>
        <end position="945"/>
    </location>
</feature>
<evidence type="ECO:0000256" key="12">
    <source>
        <dbReference type="ARBA" id="ARBA00023180"/>
    </source>
</evidence>
<dbReference type="Gene3D" id="2.60.40.60">
    <property type="entry name" value="Cadherins"/>
    <property type="match status" value="10"/>
</dbReference>
<keyword evidence="4" id="KW-0812">Transmembrane</keyword>
<keyword evidence="5 14" id="KW-0732">Signal</keyword>
<keyword evidence="2" id="KW-1003">Cell membrane</keyword>